<name>A0A9W7LCY2_9STRA</name>
<gene>
    <name evidence="2" type="ORF">TrCOL_g6559</name>
</gene>
<dbReference type="AlphaFoldDB" id="A0A9W7LCY2"/>
<dbReference type="OrthoDB" id="48033at2759"/>
<proteinExistence type="predicted"/>
<accession>A0A9W7LCY2</accession>
<dbReference type="EMBL" id="BRYA01001534">
    <property type="protein sequence ID" value="GMI45102.1"/>
    <property type="molecule type" value="Genomic_DNA"/>
</dbReference>
<feature type="compositionally biased region" description="Low complexity" evidence="1">
    <location>
        <begin position="96"/>
        <end position="126"/>
    </location>
</feature>
<sequence length="746" mass="83457">MENSCQLALTSLSKPLPPPLSSLSPSLASAWMDFLTDYSERRSTEVNYRFKKCFSMWIRIVCGDFGRVRWCTDEYFELYPVLPCLMSSATANSVSSSSPLSPTSSSNVTPTNPLLSPLPGGKAPKNKAPPTPRDLLLSLLSPTSPSLLTIATTGVCGPISVPLVHPPQSSVTGQNVIRLPFCHSTVAILTDPSLVVMIHNAPTTENPNIHVNDFTRELFGFEVTQGSPRSGVGFTYSPWKSMMEGKEGYENIMRKFNSLPPTSPTTHNAQTPSDNAAAFTTPHMVMSGWELLMVRVIGYASNGAMERNVAEDVGGFDFSLSNVKNTLSQQKHLSGDEEIFSIIVKYYLQGLEPQRGEFVGRLLSEILFNQYCLRPSGDYEWSHFRSLHNRHEGPPVPPPPITRGDQGYVIKSRWCRHLWNTPLSDLFQQGFYSTCIYVMGCKSLSTKSLGFNTRAVRVCKVNEWVEWGETWLEFYNLTIRNKGVQALLDHYHTVIDVLLTVLARAPTLDPNCEPGLTVVEKMLRVAVEVKQGHLMEAERIVDEHFERQANANINDGYTRHCRYLNGYRPYFHHKLGGIDIVENISELSWQVGRFSSWRGRVDALLRRGWGEGLRSKKEGGMVKRIVERTKEGLLSVRGREAILSGTVKCDAAEVPFVGDYLEKPVGDWEIRFLVDIMVKLTRLTNESLGLADPPLPPPANGGEWERKLKGKQTQGLQVNLRPLADMRNLFWGMALGYLALAIKNLF</sequence>
<feature type="region of interest" description="Disordered" evidence="1">
    <location>
        <begin position="96"/>
        <end position="135"/>
    </location>
</feature>
<evidence type="ECO:0000256" key="1">
    <source>
        <dbReference type="SAM" id="MobiDB-lite"/>
    </source>
</evidence>
<evidence type="ECO:0000313" key="3">
    <source>
        <dbReference type="Proteomes" id="UP001165065"/>
    </source>
</evidence>
<dbReference type="Proteomes" id="UP001165065">
    <property type="component" value="Unassembled WGS sequence"/>
</dbReference>
<evidence type="ECO:0000313" key="2">
    <source>
        <dbReference type="EMBL" id="GMI45102.1"/>
    </source>
</evidence>
<comment type="caution">
    <text evidence="2">The sequence shown here is derived from an EMBL/GenBank/DDBJ whole genome shotgun (WGS) entry which is preliminary data.</text>
</comment>
<keyword evidence="3" id="KW-1185">Reference proteome</keyword>
<protein>
    <submittedName>
        <fullName evidence="2">Uncharacterized protein</fullName>
    </submittedName>
</protein>
<reference evidence="3" key="1">
    <citation type="journal article" date="2023" name="Commun. Biol.">
        <title>Genome analysis of Parmales, the sister group of diatoms, reveals the evolutionary specialization of diatoms from phago-mixotrophs to photoautotrophs.</title>
        <authorList>
            <person name="Ban H."/>
            <person name="Sato S."/>
            <person name="Yoshikawa S."/>
            <person name="Yamada K."/>
            <person name="Nakamura Y."/>
            <person name="Ichinomiya M."/>
            <person name="Sato N."/>
            <person name="Blanc-Mathieu R."/>
            <person name="Endo H."/>
            <person name="Kuwata A."/>
            <person name="Ogata H."/>
        </authorList>
    </citation>
    <scope>NUCLEOTIDE SEQUENCE [LARGE SCALE GENOMIC DNA]</scope>
</reference>
<organism evidence="2 3">
    <name type="scientific">Triparma columacea</name>
    <dbReference type="NCBI Taxonomy" id="722753"/>
    <lineage>
        <taxon>Eukaryota</taxon>
        <taxon>Sar</taxon>
        <taxon>Stramenopiles</taxon>
        <taxon>Ochrophyta</taxon>
        <taxon>Bolidophyceae</taxon>
        <taxon>Parmales</taxon>
        <taxon>Triparmaceae</taxon>
        <taxon>Triparma</taxon>
    </lineage>
</organism>